<organism evidence="2 3">
    <name type="scientific">Roseibium marinum</name>
    <dbReference type="NCBI Taxonomy" id="281252"/>
    <lineage>
        <taxon>Bacteria</taxon>
        <taxon>Pseudomonadati</taxon>
        <taxon>Pseudomonadota</taxon>
        <taxon>Alphaproteobacteria</taxon>
        <taxon>Hyphomicrobiales</taxon>
        <taxon>Stappiaceae</taxon>
        <taxon>Roseibium</taxon>
    </lineage>
</organism>
<dbReference type="InterPro" id="IPR052718">
    <property type="entry name" value="NmrA-type_oxidoreductase"/>
</dbReference>
<feature type="domain" description="NmrA-like" evidence="1">
    <location>
        <begin position="2"/>
        <end position="245"/>
    </location>
</feature>
<dbReference type="SUPFAM" id="SSF51735">
    <property type="entry name" value="NAD(P)-binding Rossmann-fold domains"/>
    <property type="match status" value="1"/>
</dbReference>
<dbReference type="RefSeq" id="WP_103222686.1">
    <property type="nucleotide sequence ID" value="NZ_PPCN01000004.1"/>
</dbReference>
<comment type="caution">
    <text evidence="2">The sequence shown here is derived from an EMBL/GenBank/DDBJ whole genome shotgun (WGS) entry which is preliminary data.</text>
</comment>
<keyword evidence="3" id="KW-1185">Reference proteome</keyword>
<accession>A0A2S3UVI2</accession>
<sequence>MIAITGANGQLGRLVLEHLASLTDDPIRALARSPDKARDLASAQITVVKADYDDPASLPAALQGVDRLLLISGSEVGKRTPQHVAVIDAAKASGVGFIAYTSLLNAPGSSLMLAKEHIATERHLRGCGIPHAILRNGWYVENFVGTIAAALAHGAVVGASGNGKFSAAGRKDYAQAAARIVSGSDLSTRTLELAGHPAFSLDDLAAEISRQSGREIPFTNLPEETYAGVLIQAGLPEGFAAVLADSDRGASQGELFSASTALQELIGHPTRALGDFVAEALENSQPAPA</sequence>
<evidence type="ECO:0000313" key="3">
    <source>
        <dbReference type="Proteomes" id="UP000236959"/>
    </source>
</evidence>
<dbReference type="PANTHER" id="PTHR47129:SF1">
    <property type="entry name" value="NMRA-LIKE DOMAIN-CONTAINING PROTEIN"/>
    <property type="match status" value="1"/>
</dbReference>
<dbReference type="Pfam" id="PF05368">
    <property type="entry name" value="NmrA"/>
    <property type="match status" value="1"/>
</dbReference>
<gene>
    <name evidence="2" type="ORF">CLV41_104297</name>
</gene>
<dbReference type="EMBL" id="PPCN01000004">
    <property type="protein sequence ID" value="POF31727.1"/>
    <property type="molecule type" value="Genomic_DNA"/>
</dbReference>
<dbReference type="OrthoDB" id="7771794at2"/>
<evidence type="ECO:0000313" key="2">
    <source>
        <dbReference type="EMBL" id="POF31727.1"/>
    </source>
</evidence>
<reference evidence="2 3" key="1">
    <citation type="submission" date="2018-01" db="EMBL/GenBank/DDBJ databases">
        <title>Genomic Encyclopedia of Archaeal and Bacterial Type Strains, Phase II (KMG-II): from individual species to whole genera.</title>
        <authorList>
            <person name="Goeker M."/>
        </authorList>
    </citation>
    <scope>NUCLEOTIDE SEQUENCE [LARGE SCALE GENOMIC DNA]</scope>
    <source>
        <strain evidence="2 3">DSM 17023</strain>
    </source>
</reference>
<dbReference type="InterPro" id="IPR036291">
    <property type="entry name" value="NAD(P)-bd_dom_sf"/>
</dbReference>
<name>A0A2S3UVI2_9HYPH</name>
<evidence type="ECO:0000259" key="1">
    <source>
        <dbReference type="Pfam" id="PF05368"/>
    </source>
</evidence>
<dbReference type="InterPro" id="IPR008030">
    <property type="entry name" value="NmrA-like"/>
</dbReference>
<protein>
    <submittedName>
        <fullName evidence="2">NAD(P)H dehydrogenase (Quinone)</fullName>
    </submittedName>
</protein>
<dbReference type="Proteomes" id="UP000236959">
    <property type="component" value="Unassembled WGS sequence"/>
</dbReference>
<dbReference type="PANTHER" id="PTHR47129">
    <property type="entry name" value="QUINONE OXIDOREDUCTASE 2"/>
    <property type="match status" value="1"/>
</dbReference>
<dbReference type="CDD" id="cd05269">
    <property type="entry name" value="TMR_SDR_a"/>
    <property type="match status" value="1"/>
</dbReference>
<dbReference type="Gene3D" id="3.40.50.720">
    <property type="entry name" value="NAD(P)-binding Rossmann-like Domain"/>
    <property type="match status" value="1"/>
</dbReference>
<dbReference type="AlphaFoldDB" id="A0A2S3UVI2"/>
<dbReference type="Gene3D" id="3.90.25.10">
    <property type="entry name" value="UDP-galactose 4-epimerase, domain 1"/>
    <property type="match status" value="1"/>
</dbReference>
<proteinExistence type="predicted"/>